<dbReference type="Pfam" id="PF00196">
    <property type="entry name" value="GerE"/>
    <property type="match status" value="1"/>
</dbReference>
<dbReference type="Gene3D" id="1.10.10.10">
    <property type="entry name" value="Winged helix-like DNA-binding domain superfamily/Winged helix DNA-binding domain"/>
    <property type="match status" value="1"/>
</dbReference>
<proteinExistence type="predicted"/>
<keyword evidence="3" id="KW-0804">Transcription</keyword>
<keyword evidence="1" id="KW-0805">Transcription regulation</keyword>
<keyword evidence="6" id="KW-1185">Reference proteome</keyword>
<dbReference type="InterPro" id="IPR016032">
    <property type="entry name" value="Sig_transdc_resp-reg_C-effctor"/>
</dbReference>
<protein>
    <submittedName>
        <fullName evidence="5">Response regulator transcription factor</fullName>
    </submittedName>
</protein>
<reference evidence="6" key="1">
    <citation type="journal article" date="2019" name="Int. J. Syst. Evol. Microbiol.">
        <title>The Global Catalogue of Microorganisms (GCM) 10K type strain sequencing project: providing services to taxonomists for standard genome sequencing and annotation.</title>
        <authorList>
            <consortium name="The Broad Institute Genomics Platform"/>
            <consortium name="The Broad Institute Genome Sequencing Center for Infectious Disease"/>
            <person name="Wu L."/>
            <person name="Ma J."/>
        </authorList>
    </citation>
    <scope>NUCLEOTIDE SEQUENCE [LARGE SCALE GENOMIC DNA]</scope>
    <source>
        <strain evidence="6">CCUG 36916</strain>
    </source>
</reference>
<feature type="domain" description="HTH luxR-type" evidence="4">
    <location>
        <begin position="139"/>
        <end position="204"/>
    </location>
</feature>
<evidence type="ECO:0000313" key="5">
    <source>
        <dbReference type="EMBL" id="MFC6389262.1"/>
    </source>
</evidence>
<dbReference type="PANTHER" id="PTHR44688:SF16">
    <property type="entry name" value="DNA-BINDING TRANSCRIPTIONAL ACTIVATOR DEVR_DOSR"/>
    <property type="match status" value="1"/>
</dbReference>
<dbReference type="PANTHER" id="PTHR44688">
    <property type="entry name" value="DNA-BINDING TRANSCRIPTIONAL ACTIVATOR DEVR_DOSR"/>
    <property type="match status" value="1"/>
</dbReference>
<accession>A0ABW1WNB4</accession>
<dbReference type="PROSITE" id="PS00622">
    <property type="entry name" value="HTH_LUXR_1"/>
    <property type="match status" value="1"/>
</dbReference>
<dbReference type="InterPro" id="IPR036388">
    <property type="entry name" value="WH-like_DNA-bd_sf"/>
</dbReference>
<evidence type="ECO:0000259" key="4">
    <source>
        <dbReference type="PROSITE" id="PS50043"/>
    </source>
</evidence>
<gene>
    <name evidence="5" type="ORF">ACFQDP_07900</name>
</gene>
<dbReference type="PROSITE" id="PS50043">
    <property type="entry name" value="HTH_LUXR_2"/>
    <property type="match status" value="1"/>
</dbReference>
<organism evidence="5 6">
    <name type="scientific">Methylorubrum zatmanii</name>
    <dbReference type="NCBI Taxonomy" id="29429"/>
    <lineage>
        <taxon>Bacteria</taxon>
        <taxon>Pseudomonadati</taxon>
        <taxon>Pseudomonadota</taxon>
        <taxon>Alphaproteobacteria</taxon>
        <taxon>Hyphomicrobiales</taxon>
        <taxon>Methylobacteriaceae</taxon>
        <taxon>Methylorubrum</taxon>
    </lineage>
</organism>
<dbReference type="CDD" id="cd06170">
    <property type="entry name" value="LuxR_C_like"/>
    <property type="match status" value="1"/>
</dbReference>
<sequence>MSDAVNHIGGRAVQVLIVDEPVRLDTRMRARLEHAPLLRTIGENDLAHSGPAPVVALIAVDGGQPEAGFARIATLREGRPWLRVLVVFRALDAQAMCRMIEAGADAFIGAGGSAEEVCASVLALAGTAAPAPRAEAEETRPDTVGLTPREAEVLRFLSAGFSNKEVARRLSLSVRTVETHRLNLRRKTQTGRLKDLVTLARRLGLDPVLDTEAPRAARRHAALGARV</sequence>
<dbReference type="InterPro" id="IPR000792">
    <property type="entry name" value="Tscrpt_reg_LuxR_C"/>
</dbReference>
<name>A0ABW1WNB4_9HYPH</name>
<keyword evidence="2" id="KW-0238">DNA-binding</keyword>
<comment type="caution">
    <text evidence="5">The sequence shown here is derived from an EMBL/GenBank/DDBJ whole genome shotgun (WGS) entry which is preliminary data.</text>
</comment>
<dbReference type="RefSeq" id="WP_192285395.1">
    <property type="nucleotide sequence ID" value="NZ_JBHSTT010000026.1"/>
</dbReference>
<dbReference type="PRINTS" id="PR00038">
    <property type="entry name" value="HTHLUXR"/>
</dbReference>
<dbReference type="Gene3D" id="3.40.50.2300">
    <property type="match status" value="1"/>
</dbReference>
<evidence type="ECO:0000256" key="1">
    <source>
        <dbReference type="ARBA" id="ARBA00023015"/>
    </source>
</evidence>
<dbReference type="SMART" id="SM00421">
    <property type="entry name" value="HTH_LUXR"/>
    <property type="match status" value="1"/>
</dbReference>
<dbReference type="EMBL" id="JBHSTT010000026">
    <property type="protein sequence ID" value="MFC6389262.1"/>
    <property type="molecule type" value="Genomic_DNA"/>
</dbReference>
<evidence type="ECO:0000256" key="3">
    <source>
        <dbReference type="ARBA" id="ARBA00023163"/>
    </source>
</evidence>
<evidence type="ECO:0000256" key="2">
    <source>
        <dbReference type="ARBA" id="ARBA00023125"/>
    </source>
</evidence>
<dbReference type="SUPFAM" id="SSF46894">
    <property type="entry name" value="C-terminal effector domain of the bipartite response regulators"/>
    <property type="match status" value="1"/>
</dbReference>
<evidence type="ECO:0000313" key="6">
    <source>
        <dbReference type="Proteomes" id="UP001596237"/>
    </source>
</evidence>
<dbReference type="Proteomes" id="UP001596237">
    <property type="component" value="Unassembled WGS sequence"/>
</dbReference>